<keyword evidence="2" id="KW-1185">Reference proteome</keyword>
<evidence type="ECO:0000313" key="1">
    <source>
        <dbReference type="EMBL" id="SHM35898.1"/>
    </source>
</evidence>
<proteinExistence type="predicted"/>
<organism evidence="1 2">
    <name type="scientific">Anaerosporobacter mobilis DSM 15930</name>
    <dbReference type="NCBI Taxonomy" id="1120996"/>
    <lineage>
        <taxon>Bacteria</taxon>
        <taxon>Bacillati</taxon>
        <taxon>Bacillota</taxon>
        <taxon>Clostridia</taxon>
        <taxon>Lachnospirales</taxon>
        <taxon>Lachnospiraceae</taxon>
        <taxon>Anaerosporobacter</taxon>
    </lineage>
</organism>
<dbReference type="Proteomes" id="UP000184038">
    <property type="component" value="Unassembled WGS sequence"/>
</dbReference>
<name>A0A1M7I5I6_9FIRM</name>
<dbReference type="EMBL" id="FRCP01000009">
    <property type="protein sequence ID" value="SHM35898.1"/>
    <property type="molecule type" value="Genomic_DNA"/>
</dbReference>
<gene>
    <name evidence="1" type="ORF">SAMN02746066_01665</name>
</gene>
<dbReference type="AlphaFoldDB" id="A0A1M7I5I6"/>
<accession>A0A1M7I5I6</accession>
<reference evidence="1 2" key="1">
    <citation type="submission" date="2016-11" db="EMBL/GenBank/DDBJ databases">
        <authorList>
            <person name="Jaros S."/>
            <person name="Januszkiewicz K."/>
            <person name="Wedrychowicz H."/>
        </authorList>
    </citation>
    <scope>NUCLEOTIDE SEQUENCE [LARGE SCALE GENOMIC DNA]</scope>
    <source>
        <strain evidence="1 2">DSM 15930</strain>
    </source>
</reference>
<dbReference type="RefSeq" id="WP_073285900.1">
    <property type="nucleotide sequence ID" value="NZ_FRCP01000009.1"/>
</dbReference>
<sequence length="88" mass="10104">MDRELLIADLEQIKEYLHCKSKDYWGNVVNEAILELKNPIITCVDDDRIRILNAINKTAVLTIGRNGFKTEFVDKGTVINIVEKLPFN</sequence>
<evidence type="ECO:0000313" key="2">
    <source>
        <dbReference type="Proteomes" id="UP000184038"/>
    </source>
</evidence>
<protein>
    <submittedName>
        <fullName evidence="1">Uncharacterized protein</fullName>
    </submittedName>
</protein>